<feature type="chain" id="PRO_5021311012" description="Transmembrane protein 119" evidence="3">
    <location>
        <begin position="19"/>
        <end position="251"/>
    </location>
</feature>
<dbReference type="GO" id="GO:0030501">
    <property type="term" value="P:positive regulation of bone mineralization"/>
    <property type="evidence" value="ECO:0007669"/>
    <property type="project" value="TreeGrafter"/>
</dbReference>
<proteinExistence type="predicted"/>
<dbReference type="STRING" id="7868.ENSCMIP00000037774"/>
<keyword evidence="2" id="KW-0812">Transmembrane</keyword>
<sequence length="251" mass="27112">MGFLFISLLLMVVSVCPGRMNPIPGTNITLSMDSEHSGTGDLGNNFSEGFDGTRDSEVVWNSNPDFTSNDTVAPPEPSRIGMNIMEFINQHMISIIIAGVLLVLVVVSVCTAVLVRQNYKASAYYPASYPHRTYVDEQEKEGAVKAFSEISDQLGCPPRVEVVDCSSQLKADILAAAHSLKRKPPSKAEGDMNVETPAREDSGRVSQGVGQEEGDKAVPEVGGKEVEPGPNVLVRARVLQARRPGINSWAR</sequence>
<dbReference type="Ensembl" id="ENSCMIT00000038319.1">
    <property type="protein sequence ID" value="ENSCMIP00000037774.1"/>
    <property type="gene ID" value="ENSCMIG00000015873.1"/>
</dbReference>
<dbReference type="InterPro" id="IPR031453">
    <property type="entry name" value="TMEM119"/>
</dbReference>
<evidence type="ECO:0000256" key="3">
    <source>
        <dbReference type="SAM" id="SignalP"/>
    </source>
</evidence>
<keyword evidence="2" id="KW-1133">Transmembrane helix</keyword>
<evidence type="ECO:0008006" key="6">
    <source>
        <dbReference type="Google" id="ProtNLM"/>
    </source>
</evidence>
<dbReference type="GO" id="GO:0005886">
    <property type="term" value="C:plasma membrane"/>
    <property type="evidence" value="ECO:0007669"/>
    <property type="project" value="TreeGrafter"/>
</dbReference>
<keyword evidence="3" id="KW-0732">Signal</keyword>
<reference evidence="5" key="3">
    <citation type="journal article" date="2014" name="Nature">
        <title>Elephant shark genome provides unique insights into gnathostome evolution.</title>
        <authorList>
            <consortium name="International Elephant Shark Genome Sequencing Consortium"/>
            <person name="Venkatesh B."/>
            <person name="Lee A.P."/>
            <person name="Ravi V."/>
            <person name="Maurya A.K."/>
            <person name="Lian M.M."/>
            <person name="Swann J.B."/>
            <person name="Ohta Y."/>
            <person name="Flajnik M.F."/>
            <person name="Sutoh Y."/>
            <person name="Kasahara M."/>
            <person name="Hoon S."/>
            <person name="Gangu V."/>
            <person name="Roy S.W."/>
            <person name="Irimia M."/>
            <person name="Korzh V."/>
            <person name="Kondrychyn I."/>
            <person name="Lim Z.W."/>
            <person name="Tay B.H."/>
            <person name="Tohari S."/>
            <person name="Kong K.W."/>
            <person name="Ho S."/>
            <person name="Lorente-Galdos B."/>
            <person name="Quilez J."/>
            <person name="Marques-Bonet T."/>
            <person name="Raney B.J."/>
            <person name="Ingham P.W."/>
            <person name="Tay A."/>
            <person name="Hillier L.W."/>
            <person name="Minx P."/>
            <person name="Boehm T."/>
            <person name="Wilson R.K."/>
            <person name="Brenner S."/>
            <person name="Warren W.C."/>
        </authorList>
    </citation>
    <scope>NUCLEOTIDE SEQUENCE [LARGE SCALE GENOMIC DNA]</scope>
</reference>
<name>A0A4W3J3T7_CALMI</name>
<dbReference type="GO" id="GO:0001503">
    <property type="term" value="P:ossification"/>
    <property type="evidence" value="ECO:0007669"/>
    <property type="project" value="InterPro"/>
</dbReference>
<dbReference type="Proteomes" id="UP000314986">
    <property type="component" value="Unassembled WGS sequence"/>
</dbReference>
<dbReference type="PANTHER" id="PTHR28645">
    <property type="entry name" value="TRANSMEMBRANE PROTEIN 119"/>
    <property type="match status" value="1"/>
</dbReference>
<evidence type="ECO:0000256" key="2">
    <source>
        <dbReference type="SAM" id="Phobius"/>
    </source>
</evidence>
<organism evidence="4 5">
    <name type="scientific">Callorhinchus milii</name>
    <name type="common">Ghost shark</name>
    <dbReference type="NCBI Taxonomy" id="7868"/>
    <lineage>
        <taxon>Eukaryota</taxon>
        <taxon>Metazoa</taxon>
        <taxon>Chordata</taxon>
        <taxon>Craniata</taxon>
        <taxon>Vertebrata</taxon>
        <taxon>Chondrichthyes</taxon>
        <taxon>Holocephali</taxon>
        <taxon>Chimaeriformes</taxon>
        <taxon>Callorhinchidae</taxon>
        <taxon>Callorhinchus</taxon>
    </lineage>
</organism>
<reference evidence="5" key="1">
    <citation type="journal article" date="2006" name="Science">
        <title>Ancient noncoding elements conserved in the human genome.</title>
        <authorList>
            <person name="Venkatesh B."/>
            <person name="Kirkness E.F."/>
            <person name="Loh Y.H."/>
            <person name="Halpern A.L."/>
            <person name="Lee A.P."/>
            <person name="Johnson J."/>
            <person name="Dandona N."/>
            <person name="Viswanathan L.D."/>
            <person name="Tay A."/>
            <person name="Venter J.C."/>
            <person name="Strausberg R.L."/>
            <person name="Brenner S."/>
        </authorList>
    </citation>
    <scope>NUCLEOTIDE SEQUENCE [LARGE SCALE GENOMIC DNA]</scope>
</reference>
<reference evidence="4" key="5">
    <citation type="submission" date="2025-09" db="UniProtKB">
        <authorList>
            <consortium name="Ensembl"/>
        </authorList>
    </citation>
    <scope>IDENTIFICATION</scope>
</reference>
<dbReference type="AlphaFoldDB" id="A0A4W3J3T7"/>
<evidence type="ECO:0000256" key="1">
    <source>
        <dbReference type="SAM" id="MobiDB-lite"/>
    </source>
</evidence>
<dbReference type="GO" id="GO:0033690">
    <property type="term" value="P:positive regulation of osteoblast proliferation"/>
    <property type="evidence" value="ECO:0007669"/>
    <property type="project" value="TreeGrafter"/>
</dbReference>
<protein>
    <recommendedName>
        <fullName evidence="6">Transmembrane protein 119</fullName>
    </recommendedName>
</protein>
<dbReference type="GO" id="GO:0045669">
    <property type="term" value="P:positive regulation of osteoblast differentiation"/>
    <property type="evidence" value="ECO:0007669"/>
    <property type="project" value="TreeGrafter"/>
</dbReference>
<dbReference type="Pfam" id="PF15724">
    <property type="entry name" value="TMEM119"/>
    <property type="match status" value="1"/>
</dbReference>
<evidence type="ECO:0000313" key="5">
    <source>
        <dbReference type="Proteomes" id="UP000314986"/>
    </source>
</evidence>
<evidence type="ECO:0000313" key="4">
    <source>
        <dbReference type="Ensembl" id="ENSCMIP00000037774.1"/>
    </source>
</evidence>
<feature type="region of interest" description="Disordered" evidence="1">
    <location>
        <begin position="181"/>
        <end position="228"/>
    </location>
</feature>
<keyword evidence="2" id="KW-0472">Membrane</keyword>
<reference evidence="5" key="2">
    <citation type="journal article" date="2007" name="PLoS Biol.">
        <title>Survey sequencing and comparative analysis of the elephant shark (Callorhinchus milii) genome.</title>
        <authorList>
            <person name="Venkatesh B."/>
            <person name="Kirkness E.F."/>
            <person name="Loh Y.H."/>
            <person name="Halpern A.L."/>
            <person name="Lee A.P."/>
            <person name="Johnson J."/>
            <person name="Dandona N."/>
            <person name="Viswanathan L.D."/>
            <person name="Tay A."/>
            <person name="Venter J.C."/>
            <person name="Strausberg R.L."/>
            <person name="Brenner S."/>
        </authorList>
    </citation>
    <scope>NUCLEOTIDE SEQUENCE [LARGE SCALE GENOMIC DNA]</scope>
</reference>
<keyword evidence="5" id="KW-1185">Reference proteome</keyword>
<feature type="compositionally biased region" description="Basic and acidic residues" evidence="1">
    <location>
        <begin position="213"/>
        <end position="227"/>
    </location>
</feature>
<feature type="signal peptide" evidence="3">
    <location>
        <begin position="1"/>
        <end position="18"/>
    </location>
</feature>
<reference evidence="4" key="4">
    <citation type="submission" date="2025-08" db="UniProtKB">
        <authorList>
            <consortium name="Ensembl"/>
        </authorList>
    </citation>
    <scope>IDENTIFICATION</scope>
</reference>
<accession>A0A4W3J3T7</accession>
<dbReference type="InParanoid" id="A0A4W3J3T7"/>
<dbReference type="PANTHER" id="PTHR28645:SF1">
    <property type="entry name" value="TRANSMEMBRANE PROTEIN 119"/>
    <property type="match status" value="1"/>
</dbReference>
<feature type="transmembrane region" description="Helical" evidence="2">
    <location>
        <begin position="92"/>
        <end position="115"/>
    </location>
</feature>